<dbReference type="PANTHER" id="PTHR44591">
    <property type="entry name" value="STRESS RESPONSE REGULATOR PROTEIN 1"/>
    <property type="match status" value="1"/>
</dbReference>
<keyword evidence="1 2" id="KW-0597">Phosphoprotein</keyword>
<dbReference type="CDD" id="cd00156">
    <property type="entry name" value="REC"/>
    <property type="match status" value="1"/>
</dbReference>
<evidence type="ECO:0000313" key="5">
    <source>
        <dbReference type="EMBL" id="PTE19602.1"/>
    </source>
</evidence>
<dbReference type="EMBL" id="PZKG01000217">
    <property type="protein sequence ID" value="PTE19602.1"/>
    <property type="molecule type" value="Genomic_DNA"/>
</dbReference>
<dbReference type="GO" id="GO:0000160">
    <property type="term" value="P:phosphorelay signal transduction system"/>
    <property type="evidence" value="ECO:0007669"/>
    <property type="project" value="InterPro"/>
</dbReference>
<feature type="region of interest" description="Disordered" evidence="3">
    <location>
        <begin position="143"/>
        <end position="162"/>
    </location>
</feature>
<protein>
    <recommendedName>
        <fullName evidence="4">Response regulatory domain-containing protein</fullName>
    </recommendedName>
</protein>
<evidence type="ECO:0000256" key="1">
    <source>
        <dbReference type="ARBA" id="ARBA00022553"/>
    </source>
</evidence>
<dbReference type="OrthoDB" id="7831674at2"/>
<dbReference type="SMART" id="SM00448">
    <property type="entry name" value="REC"/>
    <property type="match status" value="1"/>
</dbReference>
<dbReference type="SUPFAM" id="SSF52172">
    <property type="entry name" value="CheY-like"/>
    <property type="match status" value="1"/>
</dbReference>
<accession>A0A2T4JNW8</accession>
<feature type="modified residue" description="4-aspartylphosphate" evidence="2">
    <location>
        <position position="77"/>
    </location>
</feature>
<dbReference type="InterPro" id="IPR001789">
    <property type="entry name" value="Sig_transdc_resp-reg_receiver"/>
</dbReference>
<dbReference type="InterPro" id="IPR050595">
    <property type="entry name" value="Bact_response_regulator"/>
</dbReference>
<dbReference type="PROSITE" id="PS50110">
    <property type="entry name" value="RESPONSE_REGULATORY"/>
    <property type="match status" value="1"/>
</dbReference>
<evidence type="ECO:0000256" key="3">
    <source>
        <dbReference type="SAM" id="MobiDB-lite"/>
    </source>
</evidence>
<keyword evidence="6" id="KW-1185">Reference proteome</keyword>
<name>A0A2T4JNW8_9RHOB</name>
<dbReference type="RefSeq" id="WP_107665892.1">
    <property type="nucleotide sequence ID" value="NZ_PZKG01000217.1"/>
</dbReference>
<evidence type="ECO:0000256" key="2">
    <source>
        <dbReference type="PROSITE-ProRule" id="PRU00169"/>
    </source>
</evidence>
<evidence type="ECO:0000259" key="4">
    <source>
        <dbReference type="PROSITE" id="PS50110"/>
    </source>
</evidence>
<dbReference type="AlphaFoldDB" id="A0A2T4JNW8"/>
<gene>
    <name evidence="5" type="ORF">C5F48_22040</name>
</gene>
<dbReference type="Pfam" id="PF00072">
    <property type="entry name" value="Response_reg"/>
    <property type="match status" value="1"/>
</dbReference>
<evidence type="ECO:0000313" key="6">
    <source>
        <dbReference type="Proteomes" id="UP000241010"/>
    </source>
</evidence>
<dbReference type="Gene3D" id="3.40.50.2300">
    <property type="match status" value="1"/>
</dbReference>
<dbReference type="InterPro" id="IPR011006">
    <property type="entry name" value="CheY-like_superfamily"/>
</dbReference>
<organism evidence="5 6">
    <name type="scientific">Cereibacter changlensis JA139</name>
    <dbReference type="NCBI Taxonomy" id="1188249"/>
    <lineage>
        <taxon>Bacteria</taxon>
        <taxon>Pseudomonadati</taxon>
        <taxon>Pseudomonadota</taxon>
        <taxon>Alphaproteobacteria</taxon>
        <taxon>Rhodobacterales</taxon>
        <taxon>Paracoccaceae</taxon>
        <taxon>Cereibacter</taxon>
    </lineage>
</organism>
<sequence length="234" mass="24460">MPPSPCPPDSPIQLPAAGRGRLPFDGLVLLCVEDSRFAAEALRLLCRRSGCRMRRADTLQSARAHLAAYRPDAVIVDPGLPDGSGLGLIRELRAAAGAPPALVLSGDPDLGPAALEAGARAFLAKPVDSLTRFQQALLDLLPALPDPPAEAPGPQPPPDPLALRDDLRLAARLAAQPRPDAAEAAYLGSFLKGLARISRDPALAAAARQPLLEPKALRRLDALLRARIGAASPL</sequence>
<dbReference type="PANTHER" id="PTHR44591:SF3">
    <property type="entry name" value="RESPONSE REGULATORY DOMAIN-CONTAINING PROTEIN"/>
    <property type="match status" value="1"/>
</dbReference>
<reference evidence="5 6" key="1">
    <citation type="submission" date="2018-03" db="EMBL/GenBank/DDBJ databases">
        <title>Cereibacter changlensis.</title>
        <authorList>
            <person name="Meyer T.E."/>
            <person name="Miller S."/>
            <person name="Lodha T."/>
            <person name="Gandham S."/>
            <person name="Chintalapati S."/>
            <person name="Chintalapati V.R."/>
        </authorList>
    </citation>
    <scope>NUCLEOTIDE SEQUENCE [LARGE SCALE GENOMIC DNA]</scope>
    <source>
        <strain evidence="5 6">JA139</strain>
    </source>
</reference>
<feature type="compositionally biased region" description="Pro residues" evidence="3">
    <location>
        <begin position="144"/>
        <end position="160"/>
    </location>
</feature>
<dbReference type="Proteomes" id="UP000241010">
    <property type="component" value="Unassembled WGS sequence"/>
</dbReference>
<comment type="caution">
    <text evidence="5">The sequence shown here is derived from an EMBL/GenBank/DDBJ whole genome shotgun (WGS) entry which is preliminary data.</text>
</comment>
<feature type="domain" description="Response regulatory" evidence="4">
    <location>
        <begin position="28"/>
        <end position="140"/>
    </location>
</feature>
<proteinExistence type="predicted"/>